<dbReference type="Gene3D" id="1.25.40.20">
    <property type="entry name" value="Ankyrin repeat-containing domain"/>
    <property type="match status" value="3"/>
</dbReference>
<dbReference type="AlphaFoldDB" id="E9GML9"/>
<feature type="repeat" description="ANK" evidence="3">
    <location>
        <begin position="180"/>
        <end position="212"/>
    </location>
</feature>
<evidence type="ECO:0000313" key="5">
    <source>
        <dbReference type="Proteomes" id="UP000000305"/>
    </source>
</evidence>
<evidence type="ECO:0000256" key="2">
    <source>
        <dbReference type="ARBA" id="ARBA00023043"/>
    </source>
</evidence>
<dbReference type="PhylomeDB" id="E9GML9"/>
<evidence type="ECO:0000313" key="4">
    <source>
        <dbReference type="EMBL" id="EFX79268.1"/>
    </source>
</evidence>
<dbReference type="InterPro" id="IPR050889">
    <property type="entry name" value="Dendritic_Spine_Reg/Scaffold"/>
</dbReference>
<dbReference type="PANTHER" id="PTHR24166:SF55">
    <property type="entry name" value="ROLLING PEBBLES, ISOFORM B"/>
    <property type="match status" value="1"/>
</dbReference>
<proteinExistence type="predicted"/>
<dbReference type="KEGG" id="dpx:DAPPUDRAFT_319726"/>
<dbReference type="InParanoid" id="E9GML9"/>
<organism evidence="4 5">
    <name type="scientific">Daphnia pulex</name>
    <name type="common">Water flea</name>
    <dbReference type="NCBI Taxonomy" id="6669"/>
    <lineage>
        <taxon>Eukaryota</taxon>
        <taxon>Metazoa</taxon>
        <taxon>Ecdysozoa</taxon>
        <taxon>Arthropoda</taxon>
        <taxon>Crustacea</taxon>
        <taxon>Branchiopoda</taxon>
        <taxon>Diplostraca</taxon>
        <taxon>Cladocera</taxon>
        <taxon>Anomopoda</taxon>
        <taxon>Daphniidae</taxon>
        <taxon>Daphnia</taxon>
    </lineage>
</organism>
<sequence>MHETSASVGSIRNLFSPNVSRLLLLGGVCTDYITEMLGTVRCCASTPRKVSPKWPRSCWNSESIATSPPTAECRPLSLWAKRGHHCDIVRMLVQNGAHLSQVDNGGSSALFYAAQMGHLNVVGYLLSCDWPADGFSDSELTISEAAQQGLIVAAGKGHAQVLEFPLDMAEVRVNLPDSLRGHTDLTAAATDGHLDICRFLVRRGVSPAVINLKDVAALICAVQEDHCEVDESLLQESTASVGRTALMVVAAEGHLGAKELLLTKGADAKKTDKEGLTALSWACLQGHRHAVMTLMDKGSSVNAIDKNGRTPLDLTANCSNHKIFKLILLEKGAILEHVDLHGMRSLDRAISFRNTPVDQAFLRRGSKPGPAKWALAAGKHDILLILMGKLLDDGNTLYKKQRLQESTQRCGRCLDDISYFNDVFHRSLVFW</sequence>
<feature type="repeat" description="ANK" evidence="3">
    <location>
        <begin position="274"/>
        <end position="306"/>
    </location>
</feature>
<dbReference type="EMBL" id="GL732553">
    <property type="protein sequence ID" value="EFX79268.1"/>
    <property type="molecule type" value="Genomic_DNA"/>
</dbReference>
<dbReference type="PANTHER" id="PTHR24166">
    <property type="entry name" value="ROLLING PEBBLES, ISOFORM B"/>
    <property type="match status" value="1"/>
</dbReference>
<feature type="repeat" description="ANK" evidence="3">
    <location>
        <begin position="241"/>
        <end position="273"/>
    </location>
</feature>
<name>E9GML9_DAPPU</name>
<dbReference type="STRING" id="6669.E9GML9"/>
<dbReference type="eggNOG" id="KOG0504">
    <property type="taxonomic scope" value="Eukaryota"/>
</dbReference>
<dbReference type="InterPro" id="IPR002110">
    <property type="entry name" value="Ankyrin_rpt"/>
</dbReference>
<dbReference type="PROSITE" id="PS50088">
    <property type="entry name" value="ANK_REPEAT"/>
    <property type="match status" value="3"/>
</dbReference>
<gene>
    <name evidence="4" type="ORF">DAPPUDRAFT_319726</name>
</gene>
<dbReference type="SUPFAM" id="SSF48403">
    <property type="entry name" value="Ankyrin repeat"/>
    <property type="match status" value="1"/>
</dbReference>
<dbReference type="SMART" id="SM00248">
    <property type="entry name" value="ANK"/>
    <property type="match status" value="5"/>
</dbReference>
<dbReference type="OrthoDB" id="5958958at2759"/>
<dbReference type="HOGENOM" id="CLU_036268_0_0_1"/>
<dbReference type="Proteomes" id="UP000000305">
    <property type="component" value="Unassembled WGS sequence"/>
</dbReference>
<keyword evidence="5" id="KW-1185">Reference proteome</keyword>
<evidence type="ECO:0000256" key="3">
    <source>
        <dbReference type="PROSITE-ProRule" id="PRU00023"/>
    </source>
</evidence>
<keyword evidence="1" id="KW-0677">Repeat</keyword>
<reference evidence="4 5" key="1">
    <citation type="journal article" date="2011" name="Science">
        <title>The ecoresponsive genome of Daphnia pulex.</title>
        <authorList>
            <person name="Colbourne J.K."/>
            <person name="Pfrender M.E."/>
            <person name="Gilbert D."/>
            <person name="Thomas W.K."/>
            <person name="Tucker A."/>
            <person name="Oakley T.H."/>
            <person name="Tokishita S."/>
            <person name="Aerts A."/>
            <person name="Arnold G.J."/>
            <person name="Basu M.K."/>
            <person name="Bauer D.J."/>
            <person name="Caceres C.E."/>
            <person name="Carmel L."/>
            <person name="Casola C."/>
            <person name="Choi J.H."/>
            <person name="Detter J.C."/>
            <person name="Dong Q."/>
            <person name="Dusheyko S."/>
            <person name="Eads B.D."/>
            <person name="Frohlich T."/>
            <person name="Geiler-Samerotte K.A."/>
            <person name="Gerlach D."/>
            <person name="Hatcher P."/>
            <person name="Jogdeo S."/>
            <person name="Krijgsveld J."/>
            <person name="Kriventseva E.V."/>
            <person name="Kultz D."/>
            <person name="Laforsch C."/>
            <person name="Lindquist E."/>
            <person name="Lopez J."/>
            <person name="Manak J.R."/>
            <person name="Muller J."/>
            <person name="Pangilinan J."/>
            <person name="Patwardhan R.P."/>
            <person name="Pitluck S."/>
            <person name="Pritham E.J."/>
            <person name="Rechtsteiner A."/>
            <person name="Rho M."/>
            <person name="Rogozin I.B."/>
            <person name="Sakarya O."/>
            <person name="Salamov A."/>
            <person name="Schaack S."/>
            <person name="Shapiro H."/>
            <person name="Shiga Y."/>
            <person name="Skalitzky C."/>
            <person name="Smith Z."/>
            <person name="Souvorov A."/>
            <person name="Sung W."/>
            <person name="Tang Z."/>
            <person name="Tsuchiya D."/>
            <person name="Tu H."/>
            <person name="Vos H."/>
            <person name="Wang M."/>
            <person name="Wolf Y.I."/>
            <person name="Yamagata H."/>
            <person name="Yamada T."/>
            <person name="Ye Y."/>
            <person name="Shaw J.R."/>
            <person name="Andrews J."/>
            <person name="Crease T.J."/>
            <person name="Tang H."/>
            <person name="Lucas S.M."/>
            <person name="Robertson H.M."/>
            <person name="Bork P."/>
            <person name="Koonin E.V."/>
            <person name="Zdobnov E.M."/>
            <person name="Grigoriev I.V."/>
            <person name="Lynch M."/>
            <person name="Boore J.L."/>
        </authorList>
    </citation>
    <scope>NUCLEOTIDE SEQUENCE [LARGE SCALE GENOMIC DNA]</scope>
</reference>
<dbReference type="PROSITE" id="PS50297">
    <property type="entry name" value="ANK_REP_REGION"/>
    <property type="match status" value="2"/>
</dbReference>
<evidence type="ECO:0000256" key="1">
    <source>
        <dbReference type="ARBA" id="ARBA00022737"/>
    </source>
</evidence>
<protein>
    <submittedName>
        <fullName evidence="4">Uncharacterized protein</fullName>
    </submittedName>
</protein>
<dbReference type="InterPro" id="IPR036770">
    <property type="entry name" value="Ankyrin_rpt-contain_sf"/>
</dbReference>
<dbReference type="Pfam" id="PF12796">
    <property type="entry name" value="Ank_2"/>
    <property type="match status" value="3"/>
</dbReference>
<keyword evidence="2 3" id="KW-0040">ANK repeat</keyword>
<accession>E9GML9</accession>